<dbReference type="OrthoDB" id="9797882at2"/>
<dbReference type="KEGG" id="rha:RHA1_ro00276"/>
<evidence type="ECO:0000313" key="5">
    <source>
        <dbReference type="EMBL" id="ABG92112.1"/>
    </source>
</evidence>
<dbReference type="Gene3D" id="3.90.245.10">
    <property type="entry name" value="Ribonucleoside hydrolase-like"/>
    <property type="match status" value="1"/>
</dbReference>
<dbReference type="Pfam" id="PF01156">
    <property type="entry name" value="IU_nuc_hydro"/>
    <property type="match status" value="1"/>
</dbReference>
<dbReference type="InterPro" id="IPR036452">
    <property type="entry name" value="Ribo_hydro-like"/>
</dbReference>
<dbReference type="GO" id="GO:0008477">
    <property type="term" value="F:purine nucleosidase activity"/>
    <property type="evidence" value="ECO:0007669"/>
    <property type="project" value="UniProtKB-EC"/>
</dbReference>
<protein>
    <submittedName>
        <fullName evidence="5">Purine nucleosidase</fullName>
        <ecNumber evidence="5">3.2.2.1</ecNumber>
    </submittedName>
</protein>
<evidence type="ECO:0000313" key="6">
    <source>
        <dbReference type="Proteomes" id="UP000008710"/>
    </source>
</evidence>
<feature type="region of interest" description="Disordered" evidence="3">
    <location>
        <begin position="66"/>
        <end position="102"/>
    </location>
</feature>
<dbReference type="RefSeq" id="WP_011593565.1">
    <property type="nucleotide sequence ID" value="NC_008268.1"/>
</dbReference>
<accession>Q0SK24</accession>
<dbReference type="HOGENOM" id="CLU_036838_11_0_11"/>
<dbReference type="PANTHER" id="PTHR12304:SF4">
    <property type="entry name" value="URIDINE NUCLEOSIDASE"/>
    <property type="match status" value="1"/>
</dbReference>
<name>Q0SK24_RHOJR</name>
<proteinExistence type="predicted"/>
<evidence type="ECO:0000256" key="3">
    <source>
        <dbReference type="SAM" id="MobiDB-lite"/>
    </source>
</evidence>
<keyword evidence="2 5" id="KW-0326">Glycosidase</keyword>
<dbReference type="PATRIC" id="fig|101510.16.peg.304"/>
<dbReference type="GO" id="GO:0005829">
    <property type="term" value="C:cytosol"/>
    <property type="evidence" value="ECO:0007669"/>
    <property type="project" value="TreeGrafter"/>
</dbReference>
<dbReference type="GO" id="GO:0006152">
    <property type="term" value="P:purine nucleoside catabolic process"/>
    <property type="evidence" value="ECO:0007669"/>
    <property type="project" value="TreeGrafter"/>
</dbReference>
<feature type="domain" description="Inosine/uridine-preferring nucleoside hydrolase" evidence="4">
    <location>
        <begin position="6"/>
        <end position="282"/>
    </location>
</feature>
<dbReference type="PANTHER" id="PTHR12304">
    <property type="entry name" value="INOSINE-URIDINE PREFERRING NUCLEOSIDE HYDROLASE"/>
    <property type="match status" value="1"/>
</dbReference>
<organism evidence="5 6">
    <name type="scientific">Rhodococcus jostii (strain RHA1)</name>
    <dbReference type="NCBI Taxonomy" id="101510"/>
    <lineage>
        <taxon>Bacteria</taxon>
        <taxon>Bacillati</taxon>
        <taxon>Actinomycetota</taxon>
        <taxon>Actinomycetes</taxon>
        <taxon>Mycobacteriales</taxon>
        <taxon>Nocardiaceae</taxon>
        <taxon>Rhodococcus</taxon>
    </lineage>
</organism>
<evidence type="ECO:0000259" key="4">
    <source>
        <dbReference type="Pfam" id="PF01156"/>
    </source>
</evidence>
<dbReference type="AlphaFoldDB" id="Q0SK24"/>
<dbReference type="InterPro" id="IPR001910">
    <property type="entry name" value="Inosine/uridine_hydrolase_dom"/>
</dbReference>
<evidence type="ECO:0000256" key="1">
    <source>
        <dbReference type="ARBA" id="ARBA00022801"/>
    </source>
</evidence>
<dbReference type="eggNOG" id="COG1957">
    <property type="taxonomic scope" value="Bacteria"/>
</dbReference>
<dbReference type="InterPro" id="IPR023186">
    <property type="entry name" value="IUNH"/>
</dbReference>
<dbReference type="EMBL" id="CP000431">
    <property type="protein sequence ID" value="ABG92112.1"/>
    <property type="molecule type" value="Genomic_DNA"/>
</dbReference>
<evidence type="ECO:0000256" key="2">
    <source>
        <dbReference type="ARBA" id="ARBA00023295"/>
    </source>
</evidence>
<sequence length="325" mass="34265">MTDRYVLVDTDAGVDDALALLTIAQHAGAEIVGVGTVFGNCTERQAARNALTVLSVAGMRDVPVCVGQSRPGPPPATSSPHGLDGLGDRGYRPPPGVGPAPESAVDQLLRVAQDRPGAVDLLCLGPLANIAAAVTRDPRILTRFRSVTIMGGMGPVSRREVEAAEQPQFLEKGDTNTNHDPVAARVVAAAPGQITWVGMSVTGRLRLAWADLVARSAVGKTATFVRDITEDYHRYCTGTYRSEDPIYTAHDSVAAAVMLDPTVMLSATDAQPRVYHDEDGRAAVWGVSPVRGPAHRFVTDLDYRSIGARITATLDADPPGSDPTG</sequence>
<keyword evidence="1 5" id="KW-0378">Hydrolase</keyword>
<reference evidence="6" key="1">
    <citation type="journal article" date="2006" name="Proc. Natl. Acad. Sci. U.S.A.">
        <title>The complete genome of Rhodococcus sp. RHA1 provides insights into a catabolic powerhouse.</title>
        <authorList>
            <person name="McLeod M.P."/>
            <person name="Warren R.L."/>
            <person name="Hsiao W.W.L."/>
            <person name="Araki N."/>
            <person name="Myhre M."/>
            <person name="Fernandes C."/>
            <person name="Miyazawa D."/>
            <person name="Wong W."/>
            <person name="Lillquist A.L."/>
            <person name="Wang D."/>
            <person name="Dosanjh M."/>
            <person name="Hara H."/>
            <person name="Petrescu A."/>
            <person name="Morin R.D."/>
            <person name="Yang G."/>
            <person name="Stott J.M."/>
            <person name="Schein J.E."/>
            <person name="Shin H."/>
            <person name="Smailus D."/>
            <person name="Siddiqui A.S."/>
            <person name="Marra M.A."/>
            <person name="Jones S.J.M."/>
            <person name="Holt R."/>
            <person name="Brinkman F.S.L."/>
            <person name="Miyauchi K."/>
            <person name="Fukuda M."/>
            <person name="Davies J.E."/>
            <person name="Mohn W.W."/>
            <person name="Eltis L.D."/>
        </authorList>
    </citation>
    <scope>NUCLEOTIDE SEQUENCE [LARGE SCALE GENOMIC DNA]</scope>
    <source>
        <strain evidence="6">RHA1</strain>
    </source>
</reference>
<dbReference type="EC" id="3.2.2.1" evidence="5"/>
<dbReference type="SUPFAM" id="SSF53590">
    <property type="entry name" value="Nucleoside hydrolase"/>
    <property type="match status" value="1"/>
</dbReference>
<dbReference type="Proteomes" id="UP000008710">
    <property type="component" value="Chromosome"/>
</dbReference>
<gene>
    <name evidence="5" type="ordered locus">RHA1_ro00276</name>
</gene>